<dbReference type="AlphaFoldDB" id="A0A2M6WN92"/>
<accession>A0A2M6WN92</accession>
<reference evidence="3" key="1">
    <citation type="submission" date="2017-09" db="EMBL/GenBank/DDBJ databases">
        <title>Depth-based differentiation of microbial function through sediment-hosted aquifers and enrichment of novel symbionts in the deep terrestrial subsurface.</title>
        <authorList>
            <person name="Probst A.J."/>
            <person name="Ladd B."/>
            <person name="Jarett J.K."/>
            <person name="Geller-Mcgrath D.E."/>
            <person name="Sieber C.M.K."/>
            <person name="Emerson J.B."/>
            <person name="Anantharaman K."/>
            <person name="Thomas B.C."/>
            <person name="Malmstrom R."/>
            <person name="Stieglmeier M."/>
            <person name="Klingl A."/>
            <person name="Woyke T."/>
            <person name="Ryan C.M."/>
            <person name="Banfield J.F."/>
        </authorList>
    </citation>
    <scope>NUCLEOTIDE SEQUENCE [LARGE SCALE GENOMIC DNA]</scope>
</reference>
<gene>
    <name evidence="2" type="ORF">COT98_04445</name>
</gene>
<evidence type="ECO:0000256" key="1">
    <source>
        <dbReference type="SAM" id="Phobius"/>
    </source>
</evidence>
<feature type="transmembrane region" description="Helical" evidence="1">
    <location>
        <begin position="12"/>
        <end position="36"/>
    </location>
</feature>
<keyword evidence="1" id="KW-0812">Transmembrane</keyword>
<feature type="transmembrane region" description="Helical" evidence="1">
    <location>
        <begin position="56"/>
        <end position="74"/>
    </location>
</feature>
<keyword evidence="1" id="KW-0472">Membrane</keyword>
<evidence type="ECO:0000313" key="3">
    <source>
        <dbReference type="Proteomes" id="UP000228900"/>
    </source>
</evidence>
<dbReference type="Proteomes" id="UP000228900">
    <property type="component" value="Unassembled WGS sequence"/>
</dbReference>
<sequence length="102" mass="12086">MKKFWFFSKLVGALLLIVYSFSAIIYLLISICLLLEGQGADSLLERGRNWLWLHPLISLVLAIMIVPGLLIKYWDRIKKGIERRREENNSFYIKPRAEYRKK</sequence>
<comment type="caution">
    <text evidence="2">The sequence shown here is derived from an EMBL/GenBank/DDBJ whole genome shotgun (WGS) entry which is preliminary data.</text>
</comment>
<evidence type="ECO:0000313" key="2">
    <source>
        <dbReference type="EMBL" id="PIT94281.1"/>
    </source>
</evidence>
<dbReference type="EMBL" id="PFAQ01000060">
    <property type="protein sequence ID" value="PIT94281.1"/>
    <property type="molecule type" value="Genomic_DNA"/>
</dbReference>
<name>A0A2M6WN92_9BACT</name>
<proteinExistence type="predicted"/>
<organism evidence="2 3">
    <name type="scientific">Candidatus Falkowbacteria bacterium CG10_big_fil_rev_8_21_14_0_10_39_9</name>
    <dbReference type="NCBI Taxonomy" id="1974566"/>
    <lineage>
        <taxon>Bacteria</taxon>
        <taxon>Candidatus Falkowiibacteriota</taxon>
    </lineage>
</organism>
<protein>
    <submittedName>
        <fullName evidence="2">Uncharacterized protein</fullName>
    </submittedName>
</protein>
<keyword evidence="1" id="KW-1133">Transmembrane helix</keyword>